<gene>
    <name evidence="1" type="ORF">FEV51_01135</name>
</gene>
<organism evidence="1 2">
    <name type="scientific">Qipengyuania marisflavi</name>
    <dbReference type="NCBI Taxonomy" id="2486356"/>
    <lineage>
        <taxon>Bacteria</taxon>
        <taxon>Pseudomonadati</taxon>
        <taxon>Pseudomonadota</taxon>
        <taxon>Alphaproteobacteria</taxon>
        <taxon>Sphingomonadales</taxon>
        <taxon>Erythrobacteraceae</taxon>
        <taxon>Qipengyuania</taxon>
    </lineage>
</organism>
<protein>
    <submittedName>
        <fullName evidence="1">Uncharacterized protein</fullName>
    </submittedName>
</protein>
<dbReference type="AlphaFoldDB" id="A0A5S3PAR3"/>
<sequence length="100" mass="11026">MSDPLTRIRDDKYLRDAARTLVDADIQHLRYGLTHQGLTGRVMGWLKDGASEVYEEALDVAADNKGALAALLAAVALWFARNPLLSLFGIEHDESDEDDA</sequence>
<evidence type="ECO:0000313" key="1">
    <source>
        <dbReference type="EMBL" id="TMM49835.1"/>
    </source>
</evidence>
<dbReference type="RefSeq" id="WP_138615396.1">
    <property type="nucleotide sequence ID" value="NZ_VCAO01000001.1"/>
</dbReference>
<reference evidence="1 2" key="1">
    <citation type="submission" date="2019-05" db="EMBL/GenBank/DDBJ databases">
        <title>Erythrobacter marisflavi sp. nov., isolated from isolated from water of an estuary environment.</title>
        <authorList>
            <person name="Yoon J.-H."/>
        </authorList>
    </citation>
    <scope>NUCLEOTIDE SEQUENCE [LARGE SCALE GENOMIC DNA]</scope>
    <source>
        <strain evidence="1 2">KEM-5</strain>
    </source>
</reference>
<accession>A0A5S3PAR3</accession>
<comment type="caution">
    <text evidence="1">The sequence shown here is derived from an EMBL/GenBank/DDBJ whole genome shotgun (WGS) entry which is preliminary data.</text>
</comment>
<proteinExistence type="predicted"/>
<dbReference type="Proteomes" id="UP000309668">
    <property type="component" value="Unassembled WGS sequence"/>
</dbReference>
<evidence type="ECO:0000313" key="2">
    <source>
        <dbReference type="Proteomes" id="UP000309668"/>
    </source>
</evidence>
<dbReference type="OrthoDB" id="7433140at2"/>
<keyword evidence="2" id="KW-1185">Reference proteome</keyword>
<dbReference type="EMBL" id="VCAO01000001">
    <property type="protein sequence ID" value="TMM49835.1"/>
    <property type="molecule type" value="Genomic_DNA"/>
</dbReference>
<name>A0A5S3PAR3_9SPHN</name>